<dbReference type="Pfam" id="PF04397">
    <property type="entry name" value="LytTR"/>
    <property type="match status" value="1"/>
</dbReference>
<dbReference type="Proteomes" id="UP000092024">
    <property type="component" value="Unassembled WGS sequence"/>
</dbReference>
<feature type="domain" description="HTH LytTR-type" evidence="1">
    <location>
        <begin position="43"/>
        <end position="146"/>
    </location>
</feature>
<dbReference type="EMBL" id="LYPA01000080">
    <property type="protein sequence ID" value="OBR62420.1"/>
    <property type="molecule type" value="Genomic_DNA"/>
</dbReference>
<evidence type="ECO:0000313" key="2">
    <source>
        <dbReference type="EMBL" id="OBR62420.1"/>
    </source>
</evidence>
<accession>A0A1A5YAL2</accession>
<comment type="caution">
    <text evidence="2">The sequence shown here is derived from an EMBL/GenBank/DDBJ whole genome shotgun (WGS) entry which is preliminary data.</text>
</comment>
<evidence type="ECO:0000259" key="1">
    <source>
        <dbReference type="PROSITE" id="PS50930"/>
    </source>
</evidence>
<dbReference type="Gene3D" id="2.40.50.1020">
    <property type="entry name" value="LytTr DNA-binding domain"/>
    <property type="match status" value="1"/>
</dbReference>
<gene>
    <name evidence="2" type="ORF">A7K91_02035</name>
</gene>
<dbReference type="RefSeq" id="WP_068687280.1">
    <property type="nucleotide sequence ID" value="NZ_LYPA01000080.1"/>
</dbReference>
<dbReference type="PANTHER" id="PTHR37299">
    <property type="entry name" value="TRANSCRIPTIONAL REGULATOR-RELATED"/>
    <property type="match status" value="1"/>
</dbReference>
<evidence type="ECO:0000313" key="3">
    <source>
        <dbReference type="Proteomes" id="UP000092024"/>
    </source>
</evidence>
<keyword evidence="3" id="KW-1185">Reference proteome</keyword>
<proteinExistence type="predicted"/>
<dbReference type="GO" id="GO:0003677">
    <property type="term" value="F:DNA binding"/>
    <property type="evidence" value="ECO:0007669"/>
    <property type="project" value="InterPro"/>
</dbReference>
<dbReference type="PANTHER" id="PTHR37299:SF4">
    <property type="entry name" value="TRANSCRIPTIONAL REGULATOR"/>
    <property type="match status" value="1"/>
</dbReference>
<dbReference type="OrthoDB" id="9808614at2"/>
<dbReference type="PROSITE" id="PS50930">
    <property type="entry name" value="HTH_LYTTR"/>
    <property type="match status" value="1"/>
</dbReference>
<dbReference type="SMART" id="SM00850">
    <property type="entry name" value="LytTR"/>
    <property type="match status" value="1"/>
</dbReference>
<dbReference type="InterPro" id="IPR046947">
    <property type="entry name" value="LytR-like"/>
</dbReference>
<protein>
    <submittedName>
        <fullName evidence="2">LytTR family transcriptional regulator</fullName>
    </submittedName>
</protein>
<sequence length="153" mass="17403">MKIHIHIDEHCEETSVTIQAKEWTEELAALVAKLQASTPRRLLGVEDERSILLDPAELDYVCAEQRKVFAVTKQRRIELKMKLYEIEELLAGGAFMRFSKSVIGNLDHINRFELAFNGNLCVHFHSGNKEYVSRSYVAELKQRLIMGGGKDGA</sequence>
<dbReference type="STRING" id="1844972.A7K91_02035"/>
<dbReference type="InterPro" id="IPR007492">
    <property type="entry name" value="LytTR_DNA-bd_dom"/>
</dbReference>
<dbReference type="GO" id="GO:0000156">
    <property type="term" value="F:phosphorelay response regulator activity"/>
    <property type="evidence" value="ECO:0007669"/>
    <property type="project" value="InterPro"/>
</dbReference>
<name>A0A1A5YAL2_9BACL</name>
<reference evidence="2 3" key="1">
    <citation type="submission" date="2016-05" db="EMBL/GenBank/DDBJ databases">
        <title>Paenibacillus oryzae. sp. nov., isolated from the rice root.</title>
        <authorList>
            <person name="Zhang J."/>
            <person name="Zhang X."/>
        </authorList>
    </citation>
    <scope>NUCLEOTIDE SEQUENCE [LARGE SCALE GENOMIC DNA]</scope>
    <source>
        <strain evidence="2 3">1DrF-4</strain>
    </source>
</reference>
<dbReference type="AlphaFoldDB" id="A0A1A5YAL2"/>
<organism evidence="2 3">
    <name type="scientific">Paenibacillus oryzae</name>
    <dbReference type="NCBI Taxonomy" id="1844972"/>
    <lineage>
        <taxon>Bacteria</taxon>
        <taxon>Bacillati</taxon>
        <taxon>Bacillota</taxon>
        <taxon>Bacilli</taxon>
        <taxon>Bacillales</taxon>
        <taxon>Paenibacillaceae</taxon>
        <taxon>Paenibacillus</taxon>
    </lineage>
</organism>